<dbReference type="Proteomes" id="UP001215598">
    <property type="component" value="Unassembled WGS sequence"/>
</dbReference>
<dbReference type="PRINTS" id="PR00081">
    <property type="entry name" value="GDHRDH"/>
</dbReference>
<dbReference type="EMBL" id="JARKIB010000008">
    <property type="protein sequence ID" value="KAJ7777178.1"/>
    <property type="molecule type" value="Genomic_DNA"/>
</dbReference>
<dbReference type="Pfam" id="PF13561">
    <property type="entry name" value="adh_short_C2"/>
    <property type="match status" value="1"/>
</dbReference>
<evidence type="ECO:0000256" key="1">
    <source>
        <dbReference type="ARBA" id="ARBA00023002"/>
    </source>
</evidence>
<reference evidence="2" key="1">
    <citation type="submission" date="2023-03" db="EMBL/GenBank/DDBJ databases">
        <title>Massive genome expansion in bonnet fungi (Mycena s.s.) driven by repeated elements and novel gene families across ecological guilds.</title>
        <authorList>
            <consortium name="Lawrence Berkeley National Laboratory"/>
            <person name="Harder C.B."/>
            <person name="Miyauchi S."/>
            <person name="Viragh M."/>
            <person name="Kuo A."/>
            <person name="Thoen E."/>
            <person name="Andreopoulos B."/>
            <person name="Lu D."/>
            <person name="Skrede I."/>
            <person name="Drula E."/>
            <person name="Henrissat B."/>
            <person name="Morin E."/>
            <person name="Kohler A."/>
            <person name="Barry K."/>
            <person name="LaButti K."/>
            <person name="Morin E."/>
            <person name="Salamov A."/>
            <person name="Lipzen A."/>
            <person name="Mereny Z."/>
            <person name="Hegedus B."/>
            <person name="Baldrian P."/>
            <person name="Stursova M."/>
            <person name="Weitz H."/>
            <person name="Taylor A."/>
            <person name="Grigoriev I.V."/>
            <person name="Nagy L.G."/>
            <person name="Martin F."/>
            <person name="Kauserud H."/>
        </authorList>
    </citation>
    <scope>NUCLEOTIDE SEQUENCE</scope>
    <source>
        <strain evidence="2">CBHHK182m</strain>
    </source>
</reference>
<dbReference type="InterPro" id="IPR036291">
    <property type="entry name" value="NAD(P)-bd_dom_sf"/>
</dbReference>
<dbReference type="InterPro" id="IPR002347">
    <property type="entry name" value="SDR_fam"/>
</dbReference>
<dbReference type="PANTHER" id="PTHR43658:SF8">
    <property type="entry name" value="17-BETA-HYDROXYSTEROID DEHYDROGENASE 14-RELATED"/>
    <property type="match status" value="1"/>
</dbReference>
<dbReference type="SUPFAM" id="SSF51735">
    <property type="entry name" value="NAD(P)-binding Rossmann-fold domains"/>
    <property type="match status" value="1"/>
</dbReference>
<dbReference type="GO" id="GO:0016491">
    <property type="term" value="F:oxidoreductase activity"/>
    <property type="evidence" value="ECO:0007669"/>
    <property type="project" value="UniProtKB-KW"/>
</dbReference>
<dbReference type="Gene3D" id="3.40.50.720">
    <property type="entry name" value="NAD(P)-binding Rossmann-like Domain"/>
    <property type="match status" value="1"/>
</dbReference>
<accession>A0AAD7NV24</accession>
<evidence type="ECO:0000313" key="3">
    <source>
        <dbReference type="Proteomes" id="UP001215598"/>
    </source>
</evidence>
<name>A0AAD7NV24_9AGAR</name>
<comment type="caution">
    <text evidence="2">The sequence shown here is derived from an EMBL/GenBank/DDBJ whole genome shotgun (WGS) entry which is preliminary data.</text>
</comment>
<organism evidence="2 3">
    <name type="scientific">Mycena metata</name>
    <dbReference type="NCBI Taxonomy" id="1033252"/>
    <lineage>
        <taxon>Eukaryota</taxon>
        <taxon>Fungi</taxon>
        <taxon>Dikarya</taxon>
        <taxon>Basidiomycota</taxon>
        <taxon>Agaricomycotina</taxon>
        <taxon>Agaricomycetes</taxon>
        <taxon>Agaricomycetidae</taxon>
        <taxon>Agaricales</taxon>
        <taxon>Marasmiineae</taxon>
        <taxon>Mycenaceae</taxon>
        <taxon>Mycena</taxon>
    </lineage>
</organism>
<keyword evidence="3" id="KW-1185">Reference proteome</keyword>
<proteinExistence type="predicted"/>
<evidence type="ECO:0000313" key="2">
    <source>
        <dbReference type="EMBL" id="KAJ7777178.1"/>
    </source>
</evidence>
<sequence length="135" mass="15074">MPSTIAYAATKGAIRSITLPMARDCARFGIRVVTLAPGPFVTPLTGQWVPKVQDGITRNGLLFPRRYGAPNEFASTVRWVLECPYVNGETIKLTGGGRLPARYFFPSASWWIRLYLHVLLDYEPPLCFPLGFLVE</sequence>
<dbReference type="AlphaFoldDB" id="A0AAD7NV24"/>
<keyword evidence="1" id="KW-0560">Oxidoreductase</keyword>
<dbReference type="PANTHER" id="PTHR43658">
    <property type="entry name" value="SHORT-CHAIN DEHYDROGENASE/REDUCTASE"/>
    <property type="match status" value="1"/>
</dbReference>
<gene>
    <name evidence="2" type="ORF">B0H16DRAFT_950461</name>
</gene>
<protein>
    <submittedName>
        <fullName evidence="2">Uncharacterized protein</fullName>
    </submittedName>
</protein>